<dbReference type="RefSeq" id="WP_111363336.1">
    <property type="nucleotide sequence ID" value="NZ_JASHJG010000003.1"/>
</dbReference>
<name>A0A5A9ZT25_9RHOB</name>
<comment type="caution">
    <text evidence="1">The sequence shown here is derived from an EMBL/GenBank/DDBJ whole genome shotgun (WGS) entry which is preliminary data.</text>
</comment>
<evidence type="ECO:0000313" key="1">
    <source>
        <dbReference type="EMBL" id="KAA0920454.1"/>
    </source>
</evidence>
<reference evidence="1 2" key="1">
    <citation type="submission" date="2019-07" db="EMBL/GenBank/DDBJ databases">
        <title>Aquicoccus porphyridii gen. nov., sp. nov., isolated from a small marine red alga, Porphyridium marinum.</title>
        <authorList>
            <person name="Liu L."/>
        </authorList>
    </citation>
    <scope>NUCLEOTIDE SEQUENCE [LARGE SCALE GENOMIC DNA]</scope>
    <source>
        <strain evidence="1 2">L1 8-17</strain>
    </source>
</reference>
<protein>
    <submittedName>
        <fullName evidence="1">DUF1150 family protein</fullName>
    </submittedName>
</protein>
<evidence type="ECO:0000313" key="2">
    <source>
        <dbReference type="Proteomes" id="UP000325291"/>
    </source>
</evidence>
<keyword evidence="2" id="KW-1185">Reference proteome</keyword>
<organism evidence="1 2">
    <name type="scientific">Aquicoccus porphyridii</name>
    <dbReference type="NCBI Taxonomy" id="1852029"/>
    <lineage>
        <taxon>Bacteria</taxon>
        <taxon>Pseudomonadati</taxon>
        <taxon>Pseudomonadota</taxon>
        <taxon>Alphaproteobacteria</taxon>
        <taxon>Rhodobacterales</taxon>
        <taxon>Paracoccaceae</taxon>
        <taxon>Aquicoccus</taxon>
    </lineage>
</organism>
<proteinExistence type="predicted"/>
<accession>A0A5A9ZT25</accession>
<dbReference type="EMBL" id="VINQ01000002">
    <property type="protein sequence ID" value="KAA0920454.1"/>
    <property type="molecule type" value="Genomic_DNA"/>
</dbReference>
<dbReference type="AlphaFoldDB" id="A0A5A9ZT25"/>
<dbReference type="Proteomes" id="UP000325291">
    <property type="component" value="Unassembled WGS sequence"/>
</dbReference>
<dbReference type="InterPro" id="IPR009531">
    <property type="entry name" value="DUF1150"/>
</dbReference>
<dbReference type="Pfam" id="PF06620">
    <property type="entry name" value="DUF1150"/>
    <property type="match status" value="1"/>
</dbReference>
<gene>
    <name evidence="1" type="ORF">FLO80_04940</name>
</gene>
<sequence>MDTKYDFGAGEENRIVYVRKVAVKDLPENVRAQVGELDSLYAVHSSDGEQLALVRDRSLAFVLARQNDLAPVAVH</sequence>